<evidence type="ECO:0000313" key="1">
    <source>
        <dbReference type="EMBL" id="KAG8519805.1"/>
    </source>
</evidence>
<sequence length="57" mass="6470">MQNVTVYGKEGEDNTEIYANDPMRCYLMATEKMEKYTGGIYPKHSEKTSNNVISMTG</sequence>
<name>A0A8J6AM49_GALPY</name>
<dbReference type="Proteomes" id="UP000700334">
    <property type="component" value="Unassembled WGS sequence"/>
</dbReference>
<reference evidence="1" key="1">
    <citation type="journal article" date="2021" name="Evol. Appl.">
        <title>The genome of the Pyrenean desman and the effects of bottlenecks and inbreeding on the genomic landscape of an endangered species.</title>
        <authorList>
            <person name="Escoda L."/>
            <person name="Castresana J."/>
        </authorList>
    </citation>
    <scope>NUCLEOTIDE SEQUENCE</scope>
    <source>
        <strain evidence="1">IBE-C5619</strain>
    </source>
</reference>
<accession>A0A8J6AM49</accession>
<gene>
    <name evidence="1" type="ORF">J0S82_020889</name>
</gene>
<organism evidence="1 2">
    <name type="scientific">Galemys pyrenaicus</name>
    <name type="common">Iberian desman</name>
    <name type="synonym">Pyrenean desman</name>
    <dbReference type="NCBI Taxonomy" id="202257"/>
    <lineage>
        <taxon>Eukaryota</taxon>
        <taxon>Metazoa</taxon>
        <taxon>Chordata</taxon>
        <taxon>Craniata</taxon>
        <taxon>Vertebrata</taxon>
        <taxon>Euteleostomi</taxon>
        <taxon>Mammalia</taxon>
        <taxon>Eutheria</taxon>
        <taxon>Laurasiatheria</taxon>
        <taxon>Eulipotyphla</taxon>
        <taxon>Talpidae</taxon>
        <taxon>Galemys</taxon>
    </lineage>
</organism>
<comment type="caution">
    <text evidence="1">The sequence shown here is derived from an EMBL/GenBank/DDBJ whole genome shotgun (WGS) entry which is preliminary data.</text>
</comment>
<evidence type="ECO:0000313" key="2">
    <source>
        <dbReference type="Proteomes" id="UP000700334"/>
    </source>
</evidence>
<keyword evidence="2" id="KW-1185">Reference proteome</keyword>
<feature type="non-terminal residue" evidence="1">
    <location>
        <position position="57"/>
    </location>
</feature>
<proteinExistence type="predicted"/>
<dbReference type="AlphaFoldDB" id="A0A8J6AM49"/>
<dbReference type="EMBL" id="JAGFMF010011595">
    <property type="protein sequence ID" value="KAG8519805.1"/>
    <property type="molecule type" value="Genomic_DNA"/>
</dbReference>
<protein>
    <submittedName>
        <fullName evidence="1">Uncharacterized protein</fullName>
    </submittedName>
</protein>